<dbReference type="InterPro" id="IPR037066">
    <property type="entry name" value="Plug_dom_sf"/>
</dbReference>
<dbReference type="EMBL" id="RJJX01000005">
    <property type="protein sequence ID" value="RUT79026.1"/>
    <property type="molecule type" value="Genomic_DNA"/>
</dbReference>
<name>A0A434AX70_9BACT</name>
<dbReference type="Pfam" id="PF07715">
    <property type="entry name" value="Plug"/>
    <property type="match status" value="1"/>
</dbReference>
<dbReference type="Proteomes" id="UP000282985">
    <property type="component" value="Unassembled WGS sequence"/>
</dbReference>
<dbReference type="AlphaFoldDB" id="A0A434AX70"/>
<keyword evidence="1" id="KW-0813">Transport</keyword>
<dbReference type="Gene3D" id="2.170.130.10">
    <property type="entry name" value="TonB-dependent receptor, plug domain"/>
    <property type="match status" value="1"/>
</dbReference>
<dbReference type="SUPFAM" id="SSF56935">
    <property type="entry name" value="Porins"/>
    <property type="match status" value="1"/>
</dbReference>
<feature type="domain" description="TonB-dependent receptor plug" evidence="2">
    <location>
        <begin position="136"/>
        <end position="215"/>
    </location>
</feature>
<dbReference type="InterPro" id="IPR008969">
    <property type="entry name" value="CarboxyPept-like_regulatory"/>
</dbReference>
<accession>A0A434AX70</accession>
<keyword evidence="1" id="KW-0812">Transmembrane</keyword>
<comment type="similarity">
    <text evidence="1">Belongs to the TonB-dependent receptor family.</text>
</comment>
<evidence type="ECO:0000313" key="4">
    <source>
        <dbReference type="Proteomes" id="UP000282985"/>
    </source>
</evidence>
<dbReference type="InterPro" id="IPR039426">
    <property type="entry name" value="TonB-dep_rcpt-like"/>
</dbReference>
<evidence type="ECO:0000256" key="1">
    <source>
        <dbReference type="PROSITE-ProRule" id="PRU01360"/>
    </source>
</evidence>
<comment type="caution">
    <text evidence="3">The sequence shown here is derived from an EMBL/GenBank/DDBJ whole genome shotgun (WGS) entry which is preliminary data.</text>
</comment>
<evidence type="ECO:0000313" key="3">
    <source>
        <dbReference type="EMBL" id="RUT79026.1"/>
    </source>
</evidence>
<dbReference type="RefSeq" id="WP_127343079.1">
    <property type="nucleotide sequence ID" value="NZ_RJJX01000005.1"/>
</dbReference>
<proteinExistence type="inferred from homology"/>
<reference evidence="3 4" key="1">
    <citation type="submission" date="2018-11" db="EMBL/GenBank/DDBJ databases">
        <title>Parancylomarina longa gen. nov., sp. nov., isolated from sediments of southern Okinawa.</title>
        <authorList>
            <person name="Fu T."/>
        </authorList>
    </citation>
    <scope>NUCLEOTIDE SEQUENCE [LARGE SCALE GENOMIC DNA]</scope>
    <source>
        <strain evidence="3 4">T3-2 S1-C</strain>
    </source>
</reference>
<protein>
    <recommendedName>
        <fullName evidence="2">TonB-dependent receptor plug domain-containing protein</fullName>
    </recommendedName>
</protein>
<gene>
    <name evidence="3" type="ORF">DLK05_05990</name>
</gene>
<dbReference type="PROSITE" id="PS52016">
    <property type="entry name" value="TONB_DEPENDENT_REC_3"/>
    <property type="match status" value="1"/>
</dbReference>
<keyword evidence="1" id="KW-0472">Membrane</keyword>
<comment type="subcellular location">
    <subcellularLocation>
        <location evidence="1">Cell outer membrane</location>
        <topology evidence="1">Multi-pass membrane protein</topology>
    </subcellularLocation>
</comment>
<evidence type="ECO:0000259" key="2">
    <source>
        <dbReference type="Pfam" id="PF07715"/>
    </source>
</evidence>
<dbReference type="InterPro" id="IPR012910">
    <property type="entry name" value="Plug_dom"/>
</dbReference>
<dbReference type="SUPFAM" id="SSF49464">
    <property type="entry name" value="Carboxypeptidase regulatory domain-like"/>
    <property type="match status" value="1"/>
</dbReference>
<organism evidence="3 4">
    <name type="scientific">Ancylomarina longa</name>
    <dbReference type="NCBI Taxonomy" id="2487017"/>
    <lineage>
        <taxon>Bacteria</taxon>
        <taxon>Pseudomonadati</taxon>
        <taxon>Bacteroidota</taxon>
        <taxon>Bacteroidia</taxon>
        <taxon>Marinilabiliales</taxon>
        <taxon>Marinifilaceae</taxon>
        <taxon>Ancylomarina</taxon>
    </lineage>
</organism>
<sequence length="226" mass="24857">MKLKQIFFISILMIFFLGSNYAQSLSIYHQITTFDSIPVRNATIEIIGTSQIYKSDSLGFFKLPNEFSGKIKISAKGFISRKEKINSMSKSLKFNLISKNGKRANQLAVDSGHISDKEKFYAAVKYAKENPDYSSYANVLDIIKGRFPGVTVEGDRVIIRGKSSIFGATGALIEVDGIVMNKDIVNTLQPGEIKSIRILKGNQLTLYGGRGANGVVAIKTKKGTSK</sequence>
<keyword evidence="4" id="KW-1185">Reference proteome</keyword>
<dbReference type="GO" id="GO:0009279">
    <property type="term" value="C:cell outer membrane"/>
    <property type="evidence" value="ECO:0007669"/>
    <property type="project" value="UniProtKB-SubCell"/>
</dbReference>
<dbReference type="OrthoDB" id="982809at2"/>
<keyword evidence="1" id="KW-1134">Transmembrane beta strand</keyword>
<keyword evidence="1" id="KW-0998">Cell outer membrane</keyword>